<organism evidence="1 2">
    <name type="scientific">Protopolystoma xenopodis</name>
    <dbReference type="NCBI Taxonomy" id="117903"/>
    <lineage>
        <taxon>Eukaryota</taxon>
        <taxon>Metazoa</taxon>
        <taxon>Spiralia</taxon>
        <taxon>Lophotrochozoa</taxon>
        <taxon>Platyhelminthes</taxon>
        <taxon>Monogenea</taxon>
        <taxon>Polyopisthocotylea</taxon>
        <taxon>Polystomatidea</taxon>
        <taxon>Polystomatidae</taxon>
        <taxon>Protopolystoma</taxon>
    </lineage>
</organism>
<gene>
    <name evidence="1" type="ORF">PXEA_LOCUS5165</name>
</gene>
<accession>A0A3S5A4I3</accession>
<reference evidence="1" key="1">
    <citation type="submission" date="2018-11" db="EMBL/GenBank/DDBJ databases">
        <authorList>
            <consortium name="Pathogen Informatics"/>
        </authorList>
    </citation>
    <scope>NUCLEOTIDE SEQUENCE</scope>
</reference>
<keyword evidence="2" id="KW-1185">Reference proteome</keyword>
<sequence length="171" mass="19353">MKRGLSGKCAHLLAHSDCDWDCDWDWDWNWDSEIQCQLQVVLASESGPILDQHRQLSDESDWTLEAGEIARAAICSLHFAYVLTTASSRSLQLAPPPFGSRSISFWTIKSRHCESSQYFRDNNHCITLSKLNADGISYPPQASLFTRQTVMESDYCYCLNRVSHGVLESST</sequence>
<protein>
    <submittedName>
        <fullName evidence="1">Uncharacterized protein</fullName>
    </submittedName>
</protein>
<dbReference type="Proteomes" id="UP000784294">
    <property type="component" value="Unassembled WGS sequence"/>
</dbReference>
<evidence type="ECO:0000313" key="2">
    <source>
        <dbReference type="Proteomes" id="UP000784294"/>
    </source>
</evidence>
<proteinExistence type="predicted"/>
<dbReference type="EMBL" id="CAAALY010012636">
    <property type="protein sequence ID" value="VEL11725.1"/>
    <property type="molecule type" value="Genomic_DNA"/>
</dbReference>
<name>A0A3S5A4I3_9PLAT</name>
<dbReference type="AlphaFoldDB" id="A0A3S5A4I3"/>
<evidence type="ECO:0000313" key="1">
    <source>
        <dbReference type="EMBL" id="VEL11725.1"/>
    </source>
</evidence>
<comment type="caution">
    <text evidence="1">The sequence shown here is derived from an EMBL/GenBank/DDBJ whole genome shotgun (WGS) entry which is preliminary data.</text>
</comment>